<accession>A0ABY8A8I5</accession>
<evidence type="ECO:0000259" key="6">
    <source>
        <dbReference type="PROSITE" id="PS50075"/>
    </source>
</evidence>
<organism evidence="7 8">
    <name type="scientific">Streptomyces yunnanensis</name>
    <dbReference type="NCBI Taxonomy" id="156453"/>
    <lineage>
        <taxon>Bacteria</taxon>
        <taxon>Bacillati</taxon>
        <taxon>Actinomycetota</taxon>
        <taxon>Actinomycetes</taxon>
        <taxon>Kitasatosporales</taxon>
        <taxon>Streptomycetaceae</taxon>
        <taxon>Streptomyces</taxon>
    </lineage>
</organism>
<evidence type="ECO:0000256" key="5">
    <source>
        <dbReference type="ARBA" id="ARBA00023194"/>
    </source>
</evidence>
<keyword evidence="2" id="KW-0596">Phosphopantetheine</keyword>
<dbReference type="Gene3D" id="3.40.50.980">
    <property type="match status" value="4"/>
</dbReference>
<dbReference type="InterPro" id="IPR045851">
    <property type="entry name" value="AMP-bd_C_sf"/>
</dbReference>
<dbReference type="NCBIfam" id="TIGR01733">
    <property type="entry name" value="AA-adenyl-dom"/>
    <property type="match status" value="4"/>
</dbReference>
<dbReference type="InterPro" id="IPR042099">
    <property type="entry name" value="ANL_N_sf"/>
</dbReference>
<feature type="domain" description="Carrier" evidence="6">
    <location>
        <begin position="3088"/>
        <end position="3162"/>
    </location>
</feature>
<proteinExistence type="predicted"/>
<dbReference type="Gene3D" id="3.30.559.10">
    <property type="entry name" value="Chloramphenicol acetyltransferase-like domain"/>
    <property type="match status" value="5"/>
</dbReference>
<dbReference type="SUPFAM" id="SSF47336">
    <property type="entry name" value="ACP-like"/>
    <property type="match status" value="4"/>
</dbReference>
<dbReference type="Gene3D" id="2.30.38.10">
    <property type="entry name" value="Luciferase, Domain 3"/>
    <property type="match status" value="2"/>
</dbReference>
<reference evidence="7 8" key="1">
    <citation type="submission" date="2022-03" db="EMBL/GenBank/DDBJ databases">
        <title>Streptomyces yunnanensis P86,complete genome.</title>
        <authorList>
            <person name="Chen S."/>
            <person name="Zhang Q."/>
        </authorList>
    </citation>
    <scope>NUCLEOTIDE SEQUENCE [LARGE SCALE GENOMIC DNA]</scope>
    <source>
        <strain evidence="7 8">P86</strain>
    </source>
</reference>
<dbReference type="Proteomes" id="UP001218629">
    <property type="component" value="Chromosome"/>
</dbReference>
<dbReference type="EMBL" id="CP095749">
    <property type="protein sequence ID" value="WEB40007.1"/>
    <property type="molecule type" value="Genomic_DNA"/>
</dbReference>
<dbReference type="PROSITE" id="PS00455">
    <property type="entry name" value="AMP_BINDING"/>
    <property type="match status" value="4"/>
</dbReference>
<comment type="cofactor">
    <cofactor evidence="1">
        <name>pantetheine 4'-phosphate</name>
        <dbReference type="ChEBI" id="CHEBI:47942"/>
    </cofactor>
</comment>
<dbReference type="InterPro" id="IPR010060">
    <property type="entry name" value="NRPS_synth"/>
</dbReference>
<keyword evidence="4" id="KW-0677">Repeat</keyword>
<dbReference type="InterPro" id="IPR009081">
    <property type="entry name" value="PP-bd_ACP"/>
</dbReference>
<dbReference type="Gene3D" id="3.30.300.30">
    <property type="match status" value="4"/>
</dbReference>
<dbReference type="InterPro" id="IPR020806">
    <property type="entry name" value="PKS_PP-bd"/>
</dbReference>
<dbReference type="InterPro" id="IPR010071">
    <property type="entry name" value="AA_adenyl_dom"/>
</dbReference>
<dbReference type="InterPro" id="IPR006162">
    <property type="entry name" value="Ppantetheine_attach_site"/>
</dbReference>
<feature type="domain" description="Carrier" evidence="6">
    <location>
        <begin position="514"/>
        <end position="589"/>
    </location>
</feature>
<dbReference type="InterPro" id="IPR020845">
    <property type="entry name" value="AMP-binding_CS"/>
</dbReference>
<dbReference type="CDD" id="cd12117">
    <property type="entry name" value="A_NRPS_Srf_like"/>
    <property type="match status" value="2"/>
</dbReference>
<dbReference type="PANTHER" id="PTHR45527">
    <property type="entry name" value="NONRIBOSOMAL PEPTIDE SYNTHETASE"/>
    <property type="match status" value="1"/>
</dbReference>
<evidence type="ECO:0000313" key="8">
    <source>
        <dbReference type="Proteomes" id="UP001218629"/>
    </source>
</evidence>
<keyword evidence="5" id="KW-0045">Antibiotic biosynthesis</keyword>
<evidence type="ECO:0000313" key="7">
    <source>
        <dbReference type="EMBL" id="WEB40007.1"/>
    </source>
</evidence>
<feature type="domain" description="Carrier" evidence="6">
    <location>
        <begin position="4619"/>
        <end position="4694"/>
    </location>
</feature>
<keyword evidence="8" id="KW-1185">Reference proteome</keyword>
<evidence type="ECO:0000256" key="3">
    <source>
        <dbReference type="ARBA" id="ARBA00022553"/>
    </source>
</evidence>
<dbReference type="NCBIfam" id="TIGR01720">
    <property type="entry name" value="NRPS-para261"/>
    <property type="match status" value="2"/>
</dbReference>
<dbReference type="CDD" id="cd19534">
    <property type="entry name" value="E_NRPS"/>
    <property type="match status" value="2"/>
</dbReference>
<dbReference type="Pfam" id="PF13193">
    <property type="entry name" value="AMP-binding_C"/>
    <property type="match status" value="4"/>
</dbReference>
<dbReference type="SUPFAM" id="SSF56801">
    <property type="entry name" value="Acetyl-CoA synthetase-like"/>
    <property type="match status" value="4"/>
</dbReference>
<dbReference type="PROSITE" id="PS00012">
    <property type="entry name" value="PHOSPHOPANTETHEINE"/>
    <property type="match status" value="4"/>
</dbReference>
<dbReference type="CDD" id="cd19531">
    <property type="entry name" value="LCL_NRPS-like"/>
    <property type="match status" value="1"/>
</dbReference>
<dbReference type="Gene3D" id="3.40.50.12780">
    <property type="entry name" value="N-terminal domain of ligase-like"/>
    <property type="match status" value="2"/>
</dbReference>
<dbReference type="InterPro" id="IPR001242">
    <property type="entry name" value="Condensation_dom"/>
</dbReference>
<dbReference type="Pfam" id="PF00550">
    <property type="entry name" value="PP-binding"/>
    <property type="match status" value="4"/>
</dbReference>
<dbReference type="Pfam" id="PF00501">
    <property type="entry name" value="AMP-binding"/>
    <property type="match status" value="4"/>
</dbReference>
<name>A0ABY8A8I5_9ACTN</name>
<dbReference type="RefSeq" id="WP_275307515.1">
    <property type="nucleotide sequence ID" value="NZ_CP095749.1"/>
</dbReference>
<gene>
    <name evidence="7" type="ORF">MOV08_12455</name>
</gene>
<dbReference type="SUPFAM" id="SSF52777">
    <property type="entry name" value="CoA-dependent acyltransferases"/>
    <property type="match status" value="10"/>
</dbReference>
<dbReference type="Pfam" id="PF00668">
    <property type="entry name" value="Condensation"/>
    <property type="match status" value="5"/>
</dbReference>
<dbReference type="PROSITE" id="PS50075">
    <property type="entry name" value="CARRIER"/>
    <property type="match status" value="4"/>
</dbReference>
<dbReference type="PANTHER" id="PTHR45527:SF1">
    <property type="entry name" value="FATTY ACID SYNTHASE"/>
    <property type="match status" value="1"/>
</dbReference>
<dbReference type="NCBIfam" id="NF003417">
    <property type="entry name" value="PRK04813.1"/>
    <property type="match status" value="4"/>
</dbReference>
<sequence>MNLDNRSLTHGRPAAHGTTLHGLFEAQAARRPAHSAVTCGPLRLGYGEVDRRANRLAHRLAARGVGPETRVGVCLRRGPELIVALLAVLKAGGAYVPLDPNYPAERLAFMVDDAGIALVISASDLDTRPSNAPATLLLDAPDEDAPDTPPVPALHLDNTAYVLFTSGSTGTPKGVAVTHRGIEVLGAAHATALDIDEDSRVLQFASPNFDVSIADLVQTWYAGATLVLPDGPTQAVGEELAALLAGEAVTHAMIPPSVLATVPPVELPHLRGLATGGETCPPELVARWARGRRMFNAYGPTEATVTVTLNGPLPADPDGAPHIGRGIAGVRVTALDELLRPVPEGGVGELCIAGPGLARGYQGRAALTAERFVADPHGPAGSRMYRTGDLVRRLSDGAYAFLGRADHQVKIRGLRVELGEIETALTAHEQVLQSVVTLDAGNGTPRLFAHYVPLRAESAPDAAGLRAHLSERLPAHMVPTAFVAMDRMPLTPNGKVDRAALPEPTATERAAYVAPRTDLEGALAEIWAEVLGVDRVGVEDDFFLAGGDSIAALRMAFQVTGRIGLTPATTALFDHPTIARFAAHLTESGRADATEPLVPVNRHAALAASSAQRRLWFLDAYEPGAAYNCATGLRLTGALDHLALAAALTALVARHEPLRTTFTEADGRVLQVIGEPTEVPLPRTDLTGHTDPATARDRLDAALRAAVSAPFDLRTGPVLRALLLRTAPDEHLLVLTAHHIAADAWSMDLLTRELGALYAAASAAPDAGPEHLPAAAGLPPLPVQYADFAAWHHDRLQAPDIDAQLAYWKDTLAGVAPLELPTDRPRPAVRTSAGARHLFDLPADTVRALTALGHEQGGTLFAPLAAAVQLLLARWSGQRDIALGTVDTGRDRAEIADLVGFFVDTLVLRADVDETQTFRRFTARTRERVREALDHAAVPFDRVVDAVLPERDPSRPPLVQAVLVLQNAPVGLPRLPGIDTAELELPREAALFDLTMEFWQRPDGTLRGSLEYSTDLFDAATMERFAGHLRTLLGALATAPDRPMAEAGMLGADETHRVLAEYNATGRGIAPATLTALFADQAARTPDAVALLHTDTRLTYARLDARSNQVAHHLAARGVRSGDRVGVCLERGPELICALLGILKAGAAYVPLDPKYPAARRAFMSADAGIALLVTDRTQHGADDGTGHVPRLLMDDDRAALDAEPTHPLAVTVTPDSGAYVIYTSGSTGTPKGTLTPHRAVDRVVRHTPYLSLTEGDVVAQLASVSFDAATFEIWGALLNGATLAIAPPGVLAAPELGAFLSSYGVTTLWLTAGLFHEVVDADVEVLAGLRHLLAGGDALSARHCRTVLTRLPELALINGYGPTETTTFAAAARLLPAHLAHDTVPIGRPIADTRLYVLDGRLRPVGQGIVGELYIAGEGLAQGYANRPDLTAERFLADPFGDAGTRMYRTGDLVRWTADGMLEFLGRGDDQVKVRGFRIELGEVEAALAAHPDVARAVVVAAAAGRGGAKRLVGYAVPRPGATLEPAALRAHLAATLPDHMVPPLYAVLDALPLTPNGKVDRRALPAPEAVSGDVARLAPRTPVEETLAGIWAEVLGLEAVGVEDNFFDLGGDSILSIQVVSRARRAGLVLASQDIFVRQTVAELAAGLQSAADDDTDVLDEPPVEGPVVLTPIQRWFFRTHREAPHHFNQALQLELAPGTDPEALAGAVAAVVAHHDALRLRYERTGAGWRQRNLAEDKTVALDRHDLSGLDAAARRTAMTEITDALQTGFDLSAGPLIRFALFELGDQQSELAVVAHHLVVDGVSWRVLLEDVEVAYGQVVSGASVDLGGKSTSFQEWASRLRGLVEAGGFDGELAYWSGVGAGVSTVLPGVRDVVPGGLRVRSAELSVEATRGLLQRVPGVYRTRVNEVLLAVLGRVLGEWSGQDRVVVDVEGHGREEVFEGVDLSRTVGWFTTVFPVELATGEPWGALVKSVKETLRGVPHRGLGYGALRYLGDPDSAAGELGRTVRPQVSFNYLGQFDGMTADSSLYRAMLPNPRGEHSPLDARPYALDVVGRVVDGRLVMEWAWSDGVFEDATMDRLATGFNAALEEFLAHCAEPGAGGCTPSDFPLSGLDQAGVDRVVGDGRGVEDVLPLLPMQSGMLFHALMESASLAYFEQLMFVVDGVTDATAFGAAWQRVVDEVQALRVGVVWEGVAEPVQVVHREVTLPVEIADWRGADEEEQSARWEAWVGADRARGLDLRQVPLARLSLARLTDDRIRVLFTFHHILLDGWSLARVLSAVFDGYAGVGTAAVPGGRRLADHARWLADRDLPAAEEFWRGVLDGFDTPVALPHDRPAVRGQSRSSARAAIKLPTELTEQLYAFARRHRLTVNAVVQGLWALMLAGRSGQHDVVFGATTSGRPTDLTGADEMIGLFINSLPVRTRLAPELGVVEWLQRLQAEQVEARRHDHLPLTRIQALADLPADQALFDSLVVFENYPVDTDAAAEHGLKVGEISAVEATNYPLNLLAYGGDRLEFVLAYDPEVLDHATARGLCDELARYARAVAGATGRKLGDLELVDAGQRRRLLEEWGRDERHVAQRTLGEIFRDQAARTPALPAAVCGGTTLSYAELDARIGRMAHHLGSLGVRAGDRIGVALQRGIDWLVALRAVLHIGAVYVPIDPTYPAERITHMVTDSGVTLLLTEQRLDGTLPALGTVPVVAVDTLGAELAALPDTLPDVHDDPQAPAYIIYTSGSTGVPKGVEVPHTGFAALLTTVVRDLAVAEGCRVLQLASPSFDASVIEVLMSLGVGGTLVLPPAETLSAEQLVELLQHHRISHAMILPAMLATLPAVQLPDLRMLLVGAEAVSADLVDRWADGRRMVNGYGPTEATIATSFSHPLVAGRAGAPPIGHPCVDVRTYVLDPWLRLVAPGVAGELYIGGESVTRGYVNRPGLTAERFVADPYGAPGARMYRSGDVVRWGDDGQLHFVGRVDAQVKVRGHRVELGEVETALAGHPAVGQVAVLFRTDGPGARLVGYVSPAAGVEPDALDPAALRAYLADGLPDYMVPSVFVTLDALPLTPNGKVDRRALPAPEAVSGDAVRSAPRTPVEETLAGIWAEVLGLEAVGVEDNFFDLGGDSILSIQVVSRARAAGLSIAPKDVFDQQTVRALAERIAETAQAAPAPARPTVTGPVGTTPIQEWFFTSHTEAPHHFDMSMAVTLGKDVDRAALAAAVAAVVAHHDALRLRFARGADGAWTQSVADAADAPVAVDHTDLAHLPSALSRRAERDRLVAQAQSGLDLTEGPLLRALTFASDAQDDIELVLVAHHLVVDGVSWRVLLEDVEVAYGQVVSGASVDLGVKSTSFQEWASRLRGLVEAGGFDGELAYWSGVGAGVSTVLPGVRDVVPGGLRVRSAELSVEATRGLLQRVPGVYRTRVNEVLLAVLGRVLGEWSGQDRVVVDVEGHGREEVFEGVDLSRTVGWFTTVFPVELATGEGWGGLVKSVKETLRGVPHRGLGYGALRYLGDPDSAAGELGRTVRPQVSFNYLGQFDTAATPSGEALIRASDFVQDGDTSPLDARPYALDVVGRVADGRLLMEWGWSDGVFEDATVDRLVSRFMAALEEFLAHCAEPGAGGCTPSDFPLSGLDQAGVDRVVGDGRGVEDVLPLLPMQSGMLFHALMESASPAYFEQLMFVVDGVPDPAEFAASWQHVVDEVQALRVGVVWEGVAEPVQVVHREVTLPVEIVDWRGADEEEQSARWDACVGADRARGLDLRQVPLARLRVARLTDDRIRVLFTFHHILLDGWSLARVLSLVFDDYTARRDRRPLPAIAGGRRLADQARWMRERDVPEAEEFWRGVLDGFDTPVALPYDRPTDRAGQSRSSARVGVELSPELTERLYAFARRHRLTVNAVVQGLWALMLAGRSGQHDVVFGATTSGRPTELTGADDMLGLFINSLPVRTRLAPELGVVEWLQRLQAEQVEARRHDHLPLTRIQGLGQLPADQALFDSLVVFANYPVDTDAAAENGLKLGEISAVEATNYPLNLAAYTGDGLTLTLLYDPEVFDRSTIEALRDDLTLHAETVAAPGGADRTLGTLDLVDAERRHRILEEWGRGAPGERGTTLTEVFAQQVARAPGNTALLVDGRELSYAEVDARANRLAHRLIDLGVRPDTRVGVCLGRHAELFVALLAVLKAGGAYVPLDPEYPADRLAFMVTDSGAELVVTDTASAAALPPGDARRVLLDAPDDEAADRYPDTAPEVPLHPDNLAHVIYTSGSTGRPKGAVLPHRGVLRVARDPKLAMSERDVVGQLATVSFDAGTLEIWSAWLNGAALAVSPSRVMSAAETGEFLHTRKVTAIWITAGLFHEMVDSDVRIFSGLRLIMSGGDTLSPAHATKVVAQLPGVRMINGYGPTEGTVFTSLHLVGGGGGAESSGPADAGPLPIGTPIAGTRVYVLDPALRPVPPGVPGELYLTGDGMARGYVNRPGITAERFVADPFGEPGARMYRSGDLVRWLPDGNLDFVSRTDFQVKIRGLRIELGEIEAAAAAHPGVAQVLVLAREDIPGSRRLVAYAVPVPEQAPAPDELKEFMARSLPAYMVPAAVIVLDAFPLTPNGKVDRRALPSPEEAAGERAEHVAPRTPGEEILAGIWGEVLGLAKVSVEDNFFDLGGDSILSIQVISRVREVFVTDLPARALFDNPTVAALSAAVEEQLLAELEQEQPRD</sequence>
<dbReference type="InterPro" id="IPR023213">
    <property type="entry name" value="CAT-like_dom_sf"/>
</dbReference>
<keyword evidence="3" id="KW-0597">Phosphoprotein</keyword>
<dbReference type="InterPro" id="IPR025110">
    <property type="entry name" value="AMP-bd_C"/>
</dbReference>
<evidence type="ECO:0000256" key="2">
    <source>
        <dbReference type="ARBA" id="ARBA00022450"/>
    </source>
</evidence>
<feature type="domain" description="Carrier" evidence="6">
    <location>
        <begin position="1580"/>
        <end position="1654"/>
    </location>
</feature>
<protein>
    <submittedName>
        <fullName evidence="7">Amino acid adenylation domain-containing protein</fullName>
    </submittedName>
</protein>
<evidence type="ECO:0000256" key="1">
    <source>
        <dbReference type="ARBA" id="ARBA00001957"/>
    </source>
</evidence>
<dbReference type="CDD" id="cd19543">
    <property type="entry name" value="DCL_NRPS"/>
    <property type="match status" value="2"/>
</dbReference>
<dbReference type="SMART" id="SM00823">
    <property type="entry name" value="PKS_PP"/>
    <property type="match status" value="4"/>
</dbReference>
<dbReference type="InterPro" id="IPR036736">
    <property type="entry name" value="ACP-like_sf"/>
</dbReference>
<evidence type="ECO:0000256" key="4">
    <source>
        <dbReference type="ARBA" id="ARBA00022737"/>
    </source>
</evidence>
<dbReference type="Gene3D" id="1.10.1200.10">
    <property type="entry name" value="ACP-like"/>
    <property type="match status" value="4"/>
</dbReference>
<dbReference type="InterPro" id="IPR000873">
    <property type="entry name" value="AMP-dep_synth/lig_dom"/>
</dbReference>
<dbReference type="Gene3D" id="3.30.559.30">
    <property type="entry name" value="Nonribosomal peptide synthetase, condensation domain"/>
    <property type="match status" value="5"/>
</dbReference>